<evidence type="ECO:0000256" key="1">
    <source>
        <dbReference type="ARBA" id="ARBA00022729"/>
    </source>
</evidence>
<keyword evidence="3" id="KW-0325">Glycoprotein</keyword>
<dbReference type="InterPro" id="IPR009003">
    <property type="entry name" value="Peptidase_S1_PA"/>
</dbReference>
<evidence type="ECO:0000313" key="7">
    <source>
        <dbReference type="EMBL" id="VVC88503.1"/>
    </source>
</evidence>
<dbReference type="GO" id="GO:0004252">
    <property type="term" value="F:serine-type endopeptidase activity"/>
    <property type="evidence" value="ECO:0007669"/>
    <property type="project" value="InterPro"/>
</dbReference>
<accession>A0A5E4PRG0</accession>
<keyword evidence="1 5" id="KW-0732">Signal</keyword>
<gene>
    <name evidence="7" type="ORF">LSINAPIS_LOCUS1857</name>
</gene>
<evidence type="ECO:0000259" key="6">
    <source>
        <dbReference type="PROSITE" id="PS50240"/>
    </source>
</evidence>
<dbReference type="EMBL" id="FZQP02000337">
    <property type="protein sequence ID" value="VVC88503.1"/>
    <property type="molecule type" value="Genomic_DNA"/>
</dbReference>
<keyword evidence="2" id="KW-1015">Disulfide bond</keyword>
<feature type="chain" id="PRO_5022997520" description="Peptidase S1 domain-containing protein" evidence="5">
    <location>
        <begin position="18"/>
        <end position="167"/>
    </location>
</feature>
<dbReference type="GO" id="GO:0006508">
    <property type="term" value="P:proteolysis"/>
    <property type="evidence" value="ECO:0007669"/>
    <property type="project" value="InterPro"/>
</dbReference>
<dbReference type="PROSITE" id="PS00134">
    <property type="entry name" value="TRYPSIN_HIS"/>
    <property type="match status" value="1"/>
</dbReference>
<dbReference type="Gene3D" id="2.40.10.10">
    <property type="entry name" value="Trypsin-like serine proteases"/>
    <property type="match status" value="1"/>
</dbReference>
<dbReference type="InterPro" id="IPR018114">
    <property type="entry name" value="TRYPSIN_HIS"/>
</dbReference>
<name>A0A5E4PRG0_9NEOP</name>
<dbReference type="InterPro" id="IPR001254">
    <property type="entry name" value="Trypsin_dom"/>
</dbReference>
<feature type="domain" description="Peptidase S1" evidence="6">
    <location>
        <begin position="37"/>
        <end position="167"/>
    </location>
</feature>
<evidence type="ECO:0000256" key="4">
    <source>
        <dbReference type="ARBA" id="ARBA00024195"/>
    </source>
</evidence>
<dbReference type="Proteomes" id="UP000324832">
    <property type="component" value="Unassembled WGS sequence"/>
</dbReference>
<dbReference type="InterPro" id="IPR043504">
    <property type="entry name" value="Peptidase_S1_PA_chymotrypsin"/>
</dbReference>
<reference evidence="7 8" key="1">
    <citation type="submission" date="2017-07" db="EMBL/GenBank/DDBJ databases">
        <authorList>
            <person name="Talla V."/>
            <person name="Backstrom N."/>
        </authorList>
    </citation>
    <scope>NUCLEOTIDE SEQUENCE [LARGE SCALE GENOMIC DNA]</scope>
</reference>
<evidence type="ECO:0000256" key="2">
    <source>
        <dbReference type="ARBA" id="ARBA00023157"/>
    </source>
</evidence>
<evidence type="ECO:0000256" key="3">
    <source>
        <dbReference type="ARBA" id="ARBA00023180"/>
    </source>
</evidence>
<evidence type="ECO:0000256" key="5">
    <source>
        <dbReference type="SAM" id="SignalP"/>
    </source>
</evidence>
<dbReference type="AlphaFoldDB" id="A0A5E4PRG0"/>
<protein>
    <recommendedName>
        <fullName evidence="6">Peptidase S1 domain-containing protein</fullName>
    </recommendedName>
</protein>
<dbReference type="FunFam" id="2.40.10.10:FF:000028">
    <property type="entry name" value="Serine protease easter"/>
    <property type="match status" value="1"/>
</dbReference>
<dbReference type="Pfam" id="PF00089">
    <property type="entry name" value="Trypsin"/>
    <property type="match status" value="1"/>
</dbReference>
<evidence type="ECO:0000313" key="8">
    <source>
        <dbReference type="Proteomes" id="UP000324832"/>
    </source>
</evidence>
<dbReference type="PRINTS" id="PR00722">
    <property type="entry name" value="CHYMOTRYPSIN"/>
</dbReference>
<proteinExistence type="inferred from homology"/>
<keyword evidence="8" id="KW-1185">Reference proteome</keyword>
<dbReference type="PANTHER" id="PTHR24258">
    <property type="entry name" value="SERINE PROTEASE-RELATED"/>
    <property type="match status" value="1"/>
</dbReference>
<dbReference type="InterPro" id="IPR001314">
    <property type="entry name" value="Peptidase_S1A"/>
</dbReference>
<dbReference type="PANTHER" id="PTHR24258:SF116">
    <property type="entry name" value="FI16631P1-RELATED"/>
    <property type="match status" value="1"/>
</dbReference>
<dbReference type="SUPFAM" id="SSF50494">
    <property type="entry name" value="Trypsin-like serine proteases"/>
    <property type="match status" value="1"/>
</dbReference>
<comment type="similarity">
    <text evidence="4">Belongs to the peptidase S1 family. CLIP subfamily.</text>
</comment>
<dbReference type="PROSITE" id="PS50240">
    <property type="entry name" value="TRYPSIN_DOM"/>
    <property type="match status" value="1"/>
</dbReference>
<feature type="signal peptide" evidence="5">
    <location>
        <begin position="1"/>
        <end position="17"/>
    </location>
</feature>
<organism evidence="7 8">
    <name type="scientific">Leptidea sinapis</name>
    <dbReference type="NCBI Taxonomy" id="189913"/>
    <lineage>
        <taxon>Eukaryota</taxon>
        <taxon>Metazoa</taxon>
        <taxon>Ecdysozoa</taxon>
        <taxon>Arthropoda</taxon>
        <taxon>Hexapoda</taxon>
        <taxon>Insecta</taxon>
        <taxon>Pterygota</taxon>
        <taxon>Neoptera</taxon>
        <taxon>Endopterygota</taxon>
        <taxon>Lepidoptera</taxon>
        <taxon>Glossata</taxon>
        <taxon>Ditrysia</taxon>
        <taxon>Papilionoidea</taxon>
        <taxon>Pieridae</taxon>
        <taxon>Dismorphiinae</taxon>
        <taxon>Leptidea</taxon>
    </lineage>
</organism>
<sequence length="167" mass="19252">MVKCLVILLLAFTFTSAEDDIAKSADREQRGIFTKNFFGGVWGNRPPLLEVNQPRTTCTCIAPNEFPWMAKLNYFKRFYCGGMLINDRYVMTAAHCVKGFMWFMIKVTFGEHNRCNTTVRPETRFVIRVIAQNFSLTNFDNDIALLRLNEKVTYTSESKLLPQDGEL</sequence>